<dbReference type="EMBL" id="JAGTJS010000009">
    <property type="protein sequence ID" value="KAH7258641.1"/>
    <property type="molecule type" value="Genomic_DNA"/>
</dbReference>
<feature type="region of interest" description="Disordered" evidence="4">
    <location>
        <begin position="105"/>
        <end position="342"/>
    </location>
</feature>
<comment type="subcellular location">
    <subcellularLocation>
        <location evidence="1">Nucleus</location>
    </subcellularLocation>
</comment>
<keyword evidence="6" id="KW-1185">Reference proteome</keyword>
<feature type="compositionally biased region" description="Polar residues" evidence="4">
    <location>
        <begin position="111"/>
        <end position="121"/>
    </location>
</feature>
<dbReference type="Gene3D" id="2.40.50.140">
    <property type="entry name" value="Nucleic acid-binding proteins"/>
    <property type="match status" value="1"/>
</dbReference>
<feature type="compositionally biased region" description="Low complexity" evidence="4">
    <location>
        <begin position="233"/>
        <end position="286"/>
    </location>
</feature>
<dbReference type="GO" id="GO:0006281">
    <property type="term" value="P:DNA repair"/>
    <property type="evidence" value="ECO:0007669"/>
    <property type="project" value="InterPro"/>
</dbReference>
<dbReference type="CDD" id="cd04479">
    <property type="entry name" value="RPA3"/>
    <property type="match status" value="1"/>
</dbReference>
<name>A0A9P9KIS4_FUSSL</name>
<dbReference type="GO" id="GO:0006310">
    <property type="term" value="P:DNA recombination"/>
    <property type="evidence" value="ECO:0007669"/>
    <property type="project" value="InterPro"/>
</dbReference>
<feature type="compositionally biased region" description="Low complexity" evidence="4">
    <location>
        <begin position="129"/>
        <end position="146"/>
    </location>
</feature>
<evidence type="ECO:0000256" key="2">
    <source>
        <dbReference type="ARBA" id="ARBA00009761"/>
    </source>
</evidence>
<feature type="compositionally biased region" description="Low complexity" evidence="4">
    <location>
        <begin position="167"/>
        <end position="204"/>
    </location>
</feature>
<dbReference type="AlphaFoldDB" id="A0A9P9KIS4"/>
<dbReference type="InterPro" id="IPR012340">
    <property type="entry name" value="NA-bd_OB-fold"/>
</dbReference>
<accession>A0A9P9KIS4</accession>
<evidence type="ECO:0000313" key="5">
    <source>
        <dbReference type="EMBL" id="KAH7258641.1"/>
    </source>
</evidence>
<dbReference type="GO" id="GO:0006260">
    <property type="term" value="P:DNA replication"/>
    <property type="evidence" value="ECO:0007669"/>
    <property type="project" value="InterPro"/>
</dbReference>
<dbReference type="GO" id="GO:0031981">
    <property type="term" value="C:nuclear lumen"/>
    <property type="evidence" value="ECO:0007669"/>
    <property type="project" value="UniProtKB-ARBA"/>
</dbReference>
<evidence type="ECO:0000256" key="4">
    <source>
        <dbReference type="SAM" id="MobiDB-lite"/>
    </source>
</evidence>
<dbReference type="Proteomes" id="UP000736672">
    <property type="component" value="Unassembled WGS sequence"/>
</dbReference>
<dbReference type="OrthoDB" id="188186at2759"/>
<comment type="caution">
    <text evidence="5">The sequence shown here is derived from an EMBL/GenBank/DDBJ whole genome shotgun (WGS) entry which is preliminary data.</text>
</comment>
<dbReference type="Pfam" id="PF08661">
    <property type="entry name" value="Rep_fac-A_3"/>
    <property type="match status" value="1"/>
</dbReference>
<comment type="similarity">
    <text evidence="2">Belongs to the replication factor A protein 3 family.</text>
</comment>
<dbReference type="GO" id="GO:0003677">
    <property type="term" value="F:DNA binding"/>
    <property type="evidence" value="ECO:0007669"/>
    <property type="project" value="InterPro"/>
</dbReference>
<dbReference type="SUPFAM" id="SSF50249">
    <property type="entry name" value="Nucleic acid-binding proteins"/>
    <property type="match status" value="1"/>
</dbReference>
<keyword evidence="3" id="KW-0539">Nucleus</keyword>
<evidence type="ECO:0000256" key="3">
    <source>
        <dbReference type="ARBA" id="ARBA00023242"/>
    </source>
</evidence>
<evidence type="ECO:0000313" key="6">
    <source>
        <dbReference type="Proteomes" id="UP000736672"/>
    </source>
</evidence>
<protein>
    <submittedName>
        <fullName evidence="5">Replication factor A protein 3-domain-containing protein</fullName>
    </submittedName>
</protein>
<gene>
    <name evidence="5" type="ORF">B0J15DRAFT_465899</name>
</gene>
<dbReference type="InterPro" id="IPR013970">
    <property type="entry name" value="Rfa2"/>
</dbReference>
<evidence type="ECO:0000256" key="1">
    <source>
        <dbReference type="ARBA" id="ARBA00004123"/>
    </source>
</evidence>
<sequence length="378" mass="40973">MAEQMSTPRITAPYLDNFVGRVIMLVGKVTQLRGDQATLDSDGTVTVLLNRDAHLANGNSVQVIGKVNPDLTIKVLTSRDLGNSVDHGPSQSQAYTPRVAMVWTSPEESRTLSPPSHQRQASYDERNANSNTISPGSPSTSTIRSSRPAREAYAAAQRLQRTTHGYSRPSTSMSFTTSSSDRILGRSFESRSPSPSPSYISRTPTPTPPQPLLQSLPSPPEDDGYPSYSTDRSQTSAFTTQSNQSQQTSQQSYQQNSQQSSQSIPSAQPYTPVAPLSPQSMSSPSLLPSPPMTQPRDDPFRTSYPAPVPAIPLLSPRCHPRPAAHRFPAGPSTTTPNLDDPDSALLDSVVEGIGRIHVTMGRDDAGRWRIKRPPGMRS</sequence>
<organism evidence="5 6">
    <name type="scientific">Fusarium solani</name>
    <name type="common">Filamentous fungus</name>
    <dbReference type="NCBI Taxonomy" id="169388"/>
    <lineage>
        <taxon>Eukaryota</taxon>
        <taxon>Fungi</taxon>
        <taxon>Dikarya</taxon>
        <taxon>Ascomycota</taxon>
        <taxon>Pezizomycotina</taxon>
        <taxon>Sordariomycetes</taxon>
        <taxon>Hypocreomycetidae</taxon>
        <taxon>Hypocreales</taxon>
        <taxon>Nectriaceae</taxon>
        <taxon>Fusarium</taxon>
        <taxon>Fusarium solani species complex</taxon>
    </lineage>
</organism>
<proteinExistence type="inferred from homology"/>
<reference evidence="5" key="1">
    <citation type="journal article" date="2021" name="Nat. Commun.">
        <title>Genetic determinants of endophytism in the Arabidopsis root mycobiome.</title>
        <authorList>
            <person name="Mesny F."/>
            <person name="Miyauchi S."/>
            <person name="Thiergart T."/>
            <person name="Pickel B."/>
            <person name="Atanasova L."/>
            <person name="Karlsson M."/>
            <person name="Huettel B."/>
            <person name="Barry K.W."/>
            <person name="Haridas S."/>
            <person name="Chen C."/>
            <person name="Bauer D."/>
            <person name="Andreopoulos W."/>
            <person name="Pangilinan J."/>
            <person name="LaButti K."/>
            <person name="Riley R."/>
            <person name="Lipzen A."/>
            <person name="Clum A."/>
            <person name="Drula E."/>
            <person name="Henrissat B."/>
            <person name="Kohler A."/>
            <person name="Grigoriev I.V."/>
            <person name="Martin F.M."/>
            <person name="Hacquard S."/>
        </authorList>
    </citation>
    <scope>NUCLEOTIDE SEQUENCE</scope>
    <source>
        <strain evidence="5">FSSC 5 MPI-SDFR-AT-0091</strain>
    </source>
</reference>